<proteinExistence type="predicted"/>
<dbReference type="InterPro" id="IPR000073">
    <property type="entry name" value="AB_hydrolase_1"/>
</dbReference>
<dbReference type="PANTHER" id="PTHR37946:SF1">
    <property type="entry name" value="SLL1969 PROTEIN"/>
    <property type="match status" value="1"/>
</dbReference>
<dbReference type="Proteomes" id="UP000582837">
    <property type="component" value="Unassembled WGS sequence"/>
</dbReference>
<organism evidence="2 3">
    <name type="scientific">Longimicrobium terrae</name>
    <dbReference type="NCBI Taxonomy" id="1639882"/>
    <lineage>
        <taxon>Bacteria</taxon>
        <taxon>Pseudomonadati</taxon>
        <taxon>Gemmatimonadota</taxon>
        <taxon>Longimicrobiia</taxon>
        <taxon>Longimicrobiales</taxon>
        <taxon>Longimicrobiaceae</taxon>
        <taxon>Longimicrobium</taxon>
    </lineage>
</organism>
<dbReference type="Gene3D" id="3.40.50.1820">
    <property type="entry name" value="alpha/beta hydrolase"/>
    <property type="match status" value="1"/>
</dbReference>
<reference evidence="2 3" key="1">
    <citation type="submission" date="2020-08" db="EMBL/GenBank/DDBJ databases">
        <title>Genomic Encyclopedia of Type Strains, Phase IV (KMG-IV): sequencing the most valuable type-strain genomes for metagenomic binning, comparative biology and taxonomic classification.</title>
        <authorList>
            <person name="Goeker M."/>
        </authorList>
    </citation>
    <scope>NUCLEOTIDE SEQUENCE [LARGE SCALE GENOMIC DNA]</scope>
    <source>
        <strain evidence="2 3">DSM 29007</strain>
    </source>
</reference>
<protein>
    <recommendedName>
        <fullName evidence="1">AB hydrolase-1 domain-containing protein</fullName>
    </recommendedName>
</protein>
<dbReference type="PANTHER" id="PTHR37946">
    <property type="entry name" value="SLL1969 PROTEIN"/>
    <property type="match status" value="1"/>
</dbReference>
<accession>A0A841GNC4</accession>
<dbReference type="EMBL" id="JACHIA010000003">
    <property type="protein sequence ID" value="MBB6070137.1"/>
    <property type="molecule type" value="Genomic_DNA"/>
</dbReference>
<evidence type="ECO:0000259" key="1">
    <source>
        <dbReference type="Pfam" id="PF12697"/>
    </source>
</evidence>
<dbReference type="AlphaFoldDB" id="A0A841GNC4"/>
<keyword evidence="3" id="KW-1185">Reference proteome</keyword>
<evidence type="ECO:0000313" key="2">
    <source>
        <dbReference type="EMBL" id="MBB6070137.1"/>
    </source>
</evidence>
<name>A0A841GNC4_9BACT</name>
<sequence length="247" mass="26297">MVDGRISAPRSGRVGAAVAVAALAGAGVVMALPARPAPPVPGDRRETVFLVHGMGRTPVSMLLLRRRLERDGYRVVNWGYWRSTGSVRDLSARLAREVAAQRGDAAAIHFVGHSLGNIIVRCLLAHETPGPVGRIVMLAPPNQGSAKADRYASLVGWLLPMIHELRTDPASTARTLALPDSVDVGIIAGTLDGKVRVAETHLDGARDHITVRSAHSFIMNRRDVHALIVGFLRDGAFSASGEAPAIR</sequence>
<dbReference type="InterPro" id="IPR029058">
    <property type="entry name" value="AB_hydrolase_fold"/>
</dbReference>
<evidence type="ECO:0000313" key="3">
    <source>
        <dbReference type="Proteomes" id="UP000582837"/>
    </source>
</evidence>
<dbReference type="Pfam" id="PF12697">
    <property type="entry name" value="Abhydrolase_6"/>
    <property type="match status" value="1"/>
</dbReference>
<gene>
    <name evidence="2" type="ORF">HNQ61_001754</name>
</gene>
<dbReference type="RefSeq" id="WP_170039922.1">
    <property type="nucleotide sequence ID" value="NZ_JABDTL010000002.1"/>
</dbReference>
<feature type="domain" description="AB hydrolase-1" evidence="1">
    <location>
        <begin position="48"/>
        <end position="169"/>
    </location>
</feature>
<dbReference type="SUPFAM" id="SSF53474">
    <property type="entry name" value="alpha/beta-Hydrolases"/>
    <property type="match status" value="1"/>
</dbReference>
<comment type="caution">
    <text evidence="2">The sequence shown here is derived from an EMBL/GenBank/DDBJ whole genome shotgun (WGS) entry which is preliminary data.</text>
</comment>